<feature type="compositionally biased region" description="Basic and acidic residues" evidence="1">
    <location>
        <begin position="52"/>
        <end position="70"/>
    </location>
</feature>
<keyword evidence="3" id="KW-1185">Reference proteome</keyword>
<feature type="region of interest" description="Disordered" evidence="1">
    <location>
        <begin position="45"/>
        <end position="70"/>
    </location>
</feature>
<dbReference type="KEGG" id="mno:Mnod_6110"/>
<reference evidence="2 3" key="1">
    <citation type="submission" date="2009-01" db="EMBL/GenBank/DDBJ databases">
        <title>Complete sequence of chromosome of Methylobacterium nodulans ORS 2060.</title>
        <authorList>
            <consortium name="US DOE Joint Genome Institute"/>
            <person name="Lucas S."/>
            <person name="Copeland A."/>
            <person name="Lapidus A."/>
            <person name="Glavina del Rio T."/>
            <person name="Dalin E."/>
            <person name="Tice H."/>
            <person name="Bruce D."/>
            <person name="Goodwin L."/>
            <person name="Pitluck S."/>
            <person name="Sims D."/>
            <person name="Brettin T."/>
            <person name="Detter J.C."/>
            <person name="Han C."/>
            <person name="Larimer F."/>
            <person name="Land M."/>
            <person name="Hauser L."/>
            <person name="Kyrpides N."/>
            <person name="Ivanova N."/>
            <person name="Marx C.J."/>
            <person name="Richardson P."/>
        </authorList>
    </citation>
    <scope>NUCLEOTIDE SEQUENCE [LARGE SCALE GENOMIC DNA]</scope>
    <source>
        <strain evidence="3">LMG 21967 / CNCM I-2342 / ORS 2060</strain>
    </source>
</reference>
<dbReference type="AlphaFoldDB" id="B8IV83"/>
<dbReference type="OrthoDB" id="3298878at2"/>
<proteinExistence type="predicted"/>
<dbReference type="HOGENOM" id="CLU_1862846_0_0_5"/>
<dbReference type="Proteomes" id="UP000008207">
    <property type="component" value="Chromosome"/>
</dbReference>
<sequence length="137" mass="14458">MDPITTALVAGAAVALKDVASDAVKAAYHGLKDLIKNKITSLTNLEDDPKDEDYRRATSKELNKKGLDKDPAVLEKAKELTSALEREPPERVAPALASIGITIQDIQTAGDLIIKNLKAGGRLEISGLQAGAAEKNG</sequence>
<protein>
    <submittedName>
        <fullName evidence="2">Uncharacterized protein</fullName>
    </submittedName>
</protein>
<evidence type="ECO:0000256" key="1">
    <source>
        <dbReference type="SAM" id="MobiDB-lite"/>
    </source>
</evidence>
<accession>B8IV83</accession>
<organism evidence="2 3">
    <name type="scientific">Methylobacterium nodulans (strain LMG 21967 / CNCM I-2342 / ORS 2060)</name>
    <dbReference type="NCBI Taxonomy" id="460265"/>
    <lineage>
        <taxon>Bacteria</taxon>
        <taxon>Pseudomonadati</taxon>
        <taxon>Pseudomonadota</taxon>
        <taxon>Alphaproteobacteria</taxon>
        <taxon>Hyphomicrobiales</taxon>
        <taxon>Methylobacteriaceae</taxon>
        <taxon>Methylobacterium</taxon>
    </lineage>
</organism>
<dbReference type="EMBL" id="CP001349">
    <property type="protein sequence ID" value="ACL60934.1"/>
    <property type="molecule type" value="Genomic_DNA"/>
</dbReference>
<name>B8IV83_METNO</name>
<dbReference type="RefSeq" id="WP_015932525.1">
    <property type="nucleotide sequence ID" value="NC_011894.1"/>
</dbReference>
<evidence type="ECO:0000313" key="2">
    <source>
        <dbReference type="EMBL" id="ACL60934.1"/>
    </source>
</evidence>
<gene>
    <name evidence="2" type="ordered locus">Mnod_6110</name>
</gene>
<evidence type="ECO:0000313" key="3">
    <source>
        <dbReference type="Proteomes" id="UP000008207"/>
    </source>
</evidence>